<proteinExistence type="predicted"/>
<dbReference type="EMBL" id="BSUL01000001">
    <property type="protein sequence ID" value="GMA27394.1"/>
    <property type="molecule type" value="Genomic_DNA"/>
</dbReference>
<keyword evidence="3" id="KW-1185">Reference proteome</keyword>
<accession>A0AA37UE16</accession>
<evidence type="ECO:0000256" key="1">
    <source>
        <dbReference type="SAM" id="MobiDB-lite"/>
    </source>
</evidence>
<dbReference type="AlphaFoldDB" id="A0AA37UE16"/>
<gene>
    <name evidence="2" type="ORF">GCM10025874_06470</name>
</gene>
<dbReference type="RefSeq" id="WP_284229957.1">
    <property type="nucleotide sequence ID" value="NZ_BSUL01000001.1"/>
</dbReference>
<protein>
    <submittedName>
        <fullName evidence="2">Uncharacterized protein</fullName>
    </submittedName>
</protein>
<comment type="caution">
    <text evidence="2">The sequence shown here is derived from an EMBL/GenBank/DDBJ whole genome shotgun (WGS) entry which is preliminary data.</text>
</comment>
<organism evidence="2 3">
    <name type="scientific">Arenivirga flava</name>
    <dbReference type="NCBI Taxonomy" id="1930060"/>
    <lineage>
        <taxon>Bacteria</taxon>
        <taxon>Bacillati</taxon>
        <taxon>Actinomycetota</taxon>
        <taxon>Actinomycetes</taxon>
        <taxon>Micrococcales</taxon>
        <taxon>Microbacteriaceae</taxon>
        <taxon>Arenivirga</taxon>
    </lineage>
</organism>
<feature type="region of interest" description="Disordered" evidence="1">
    <location>
        <begin position="132"/>
        <end position="166"/>
    </location>
</feature>
<name>A0AA37UE16_9MICO</name>
<evidence type="ECO:0000313" key="2">
    <source>
        <dbReference type="EMBL" id="GMA27394.1"/>
    </source>
</evidence>
<sequence length="166" mass="16314">MTTDLHPAWLPDAALAPIGAARVAVLTTGPLAAAVRAEVERAVALHGGTITTERPELVLADTEAAAANEAHRAALEAGPIPADGYVIARRDGTTAVVGAGSAACWSGSSPCCARPPTLSWCGTPRCAPPACSTTGTTSAATPSWAPSSAATPATPSSSTSTACAPT</sequence>
<evidence type="ECO:0000313" key="3">
    <source>
        <dbReference type="Proteomes" id="UP001157160"/>
    </source>
</evidence>
<reference evidence="2 3" key="1">
    <citation type="journal article" date="2014" name="Int. J. Syst. Evol. Microbiol.">
        <title>Complete genome sequence of Corynebacterium casei LMG S-19264T (=DSM 44701T), isolated from a smear-ripened cheese.</title>
        <authorList>
            <consortium name="US DOE Joint Genome Institute (JGI-PGF)"/>
            <person name="Walter F."/>
            <person name="Albersmeier A."/>
            <person name="Kalinowski J."/>
            <person name="Ruckert C."/>
        </authorList>
    </citation>
    <scope>NUCLEOTIDE SEQUENCE [LARGE SCALE GENOMIC DNA]</scope>
    <source>
        <strain evidence="2 3">NBRC 112289</strain>
    </source>
</reference>
<dbReference type="Proteomes" id="UP001157160">
    <property type="component" value="Unassembled WGS sequence"/>
</dbReference>